<dbReference type="Gene3D" id="2.60.40.1120">
    <property type="entry name" value="Carboxypeptidase-like, regulatory domain"/>
    <property type="match status" value="1"/>
</dbReference>
<accession>A0A1I6DRZ5</accession>
<protein>
    <submittedName>
        <fullName evidence="1">Carboxypeptidase regulatory-like domain-containing protein</fullName>
    </submittedName>
</protein>
<proteinExistence type="predicted"/>
<dbReference type="SUPFAM" id="SSF49478">
    <property type="entry name" value="Cna protein B-type domain"/>
    <property type="match status" value="1"/>
</dbReference>
<name>A0A1I6DRZ5_9FIRM</name>
<evidence type="ECO:0000313" key="2">
    <source>
        <dbReference type="Proteomes" id="UP000199584"/>
    </source>
</evidence>
<keyword evidence="1" id="KW-0378">Hydrolase</keyword>
<dbReference type="Pfam" id="PF13620">
    <property type="entry name" value="CarboxypepD_reg"/>
    <property type="match status" value="1"/>
</dbReference>
<keyword evidence="1" id="KW-0645">Protease</keyword>
<organism evidence="1 2">
    <name type="scientific">Desulfoscipio geothermicus DSM 3669</name>
    <dbReference type="NCBI Taxonomy" id="1121426"/>
    <lineage>
        <taxon>Bacteria</taxon>
        <taxon>Bacillati</taxon>
        <taxon>Bacillota</taxon>
        <taxon>Clostridia</taxon>
        <taxon>Eubacteriales</taxon>
        <taxon>Desulfallaceae</taxon>
        <taxon>Desulfoscipio</taxon>
    </lineage>
</organism>
<dbReference type="GO" id="GO:0004180">
    <property type="term" value="F:carboxypeptidase activity"/>
    <property type="evidence" value="ECO:0007669"/>
    <property type="project" value="UniProtKB-KW"/>
</dbReference>
<dbReference type="EMBL" id="FOYM01000016">
    <property type="protein sequence ID" value="SFR08233.1"/>
    <property type="molecule type" value="Genomic_DNA"/>
</dbReference>
<dbReference type="AlphaFoldDB" id="A0A1I6DRZ5"/>
<reference evidence="2" key="1">
    <citation type="submission" date="2016-10" db="EMBL/GenBank/DDBJ databases">
        <authorList>
            <person name="Varghese N."/>
            <person name="Submissions S."/>
        </authorList>
    </citation>
    <scope>NUCLEOTIDE SEQUENCE [LARGE SCALE GENOMIC DNA]</scope>
    <source>
        <strain evidence="2">DSM 3669</strain>
    </source>
</reference>
<sequence>MGKENTVRQVAKKEYNWYGSVGVPVGVYNVNVLARVESIRPQLLENSVLRVGVLVRLFVILPKNGVEPDHDLACKKITKDIDTTFFVQLRRVQDFENIVSIHHRISVDKVSVRMGRVSVVGTLGLDVTYLGYVILEGMVSEFPRNTPVRGAAVHVKELDGGEVLHSTTTDKNGQYVFNEIDPGTYRVIVEAEGYEGGEDVAVVMLHDEVNFILHRT</sequence>
<gene>
    <name evidence="1" type="ORF">SAMN05660706_11636</name>
</gene>
<dbReference type="STRING" id="39060.SAMN05660706_11636"/>
<dbReference type="Proteomes" id="UP000199584">
    <property type="component" value="Unassembled WGS sequence"/>
</dbReference>
<keyword evidence="1" id="KW-0121">Carboxypeptidase</keyword>
<evidence type="ECO:0000313" key="1">
    <source>
        <dbReference type="EMBL" id="SFR08233.1"/>
    </source>
</evidence>
<dbReference type="RefSeq" id="WP_165608272.1">
    <property type="nucleotide sequence ID" value="NZ_FOYM01000016.1"/>
</dbReference>
<keyword evidence="2" id="KW-1185">Reference proteome</keyword>